<proteinExistence type="predicted"/>
<dbReference type="InterPro" id="IPR003594">
    <property type="entry name" value="HATPase_dom"/>
</dbReference>
<dbReference type="InterPro" id="IPR000014">
    <property type="entry name" value="PAS"/>
</dbReference>
<dbReference type="Pfam" id="PF02518">
    <property type="entry name" value="HATPase_c"/>
    <property type="match status" value="1"/>
</dbReference>
<dbReference type="PANTHER" id="PTHR42878:SF7">
    <property type="entry name" value="SENSOR HISTIDINE KINASE GLRK"/>
    <property type="match status" value="1"/>
</dbReference>
<evidence type="ECO:0000256" key="12">
    <source>
        <dbReference type="ARBA" id="ARBA00022989"/>
    </source>
</evidence>
<comment type="subcellular location">
    <subcellularLocation>
        <location evidence="3">Cell membrane</location>
    </subcellularLocation>
    <subcellularLocation>
        <location evidence="2">Membrane</location>
        <topology evidence="2">Multi-pass membrane protein</topology>
    </subcellularLocation>
</comment>
<evidence type="ECO:0000256" key="14">
    <source>
        <dbReference type="ARBA" id="ARBA00023136"/>
    </source>
</evidence>
<dbReference type="SMART" id="SM00387">
    <property type="entry name" value="HATPase_c"/>
    <property type="match status" value="1"/>
</dbReference>
<dbReference type="AlphaFoldDB" id="A0A1F8DQ31"/>
<dbReference type="Gene3D" id="3.30.450.20">
    <property type="entry name" value="PAS domain"/>
    <property type="match status" value="1"/>
</dbReference>
<dbReference type="Gene3D" id="1.10.287.130">
    <property type="match status" value="1"/>
</dbReference>
<dbReference type="SUPFAM" id="SSF55874">
    <property type="entry name" value="ATPase domain of HSP90 chaperone/DNA topoisomerase II/histidine kinase"/>
    <property type="match status" value="1"/>
</dbReference>
<dbReference type="GO" id="GO:0005886">
    <property type="term" value="C:plasma membrane"/>
    <property type="evidence" value="ECO:0007669"/>
    <property type="project" value="UniProtKB-SubCell"/>
</dbReference>
<dbReference type="PANTHER" id="PTHR42878">
    <property type="entry name" value="TWO-COMPONENT HISTIDINE KINASE"/>
    <property type="match status" value="1"/>
</dbReference>
<evidence type="ECO:0000256" key="8">
    <source>
        <dbReference type="ARBA" id="ARBA00022692"/>
    </source>
</evidence>
<accession>A0A1F8DQ31</accession>
<sequence>MKKNLSQKILIYSKLPEMRLFWFFLVLSIIVSVLVIFYLPLILALIPVSIFFVLDVVVFNSIVKLAELNFQVKIERNQLNNVISTLRDGVIAYDENIKILVFNPSAESIFNLKTEEVLGKDLNPEQIKEPRLKILIQTLFPSLASTAIRHSEAGSYPQIIDISFEDEGLELRTITNKITDFKGNLLGFVKSVSNRTREVELLRSKNEFISVAAHQLRTPLTGLYWAFETLAKENLKEDQKQIVTTGLEASSFLLKIVNDLLDVSKIEEGRFGYNFEKINLIEFIETVIKELKSLADEAGVKIYFQKPEEPLEINGDSQKLGMALFNLIDNAIRYNVKNGEVVLAVEKLKDKPYLQISVKDTGIGVPPEVTKKIFTKFFRADNAMKIAPNGSGLGLYIVKNIIKRHGGEIWVESELNRGSTFYFIIPLDSSLIPQKEFIYEEE</sequence>
<dbReference type="CDD" id="cd00130">
    <property type="entry name" value="PAS"/>
    <property type="match status" value="1"/>
</dbReference>
<evidence type="ECO:0000256" key="3">
    <source>
        <dbReference type="ARBA" id="ARBA00004236"/>
    </source>
</evidence>
<dbReference type="InterPro" id="IPR050351">
    <property type="entry name" value="BphY/WalK/GraS-like"/>
</dbReference>
<dbReference type="InterPro" id="IPR036097">
    <property type="entry name" value="HisK_dim/P_sf"/>
</dbReference>
<feature type="domain" description="Histidine kinase" evidence="16">
    <location>
        <begin position="211"/>
        <end position="429"/>
    </location>
</feature>
<keyword evidence="13" id="KW-0902">Two-component regulatory system</keyword>
<evidence type="ECO:0000256" key="7">
    <source>
        <dbReference type="ARBA" id="ARBA00022679"/>
    </source>
</evidence>
<evidence type="ECO:0000256" key="4">
    <source>
        <dbReference type="ARBA" id="ARBA00012438"/>
    </source>
</evidence>
<evidence type="ECO:0000259" key="16">
    <source>
        <dbReference type="PROSITE" id="PS50109"/>
    </source>
</evidence>
<keyword evidence="14 15" id="KW-0472">Membrane</keyword>
<dbReference type="PROSITE" id="PS50112">
    <property type="entry name" value="PAS"/>
    <property type="match status" value="1"/>
</dbReference>
<protein>
    <recommendedName>
        <fullName evidence="4">histidine kinase</fullName>
        <ecNumber evidence="4">2.7.13.3</ecNumber>
    </recommendedName>
</protein>
<dbReference type="STRING" id="1802556.A2999_02065"/>
<keyword evidence="10" id="KW-0418">Kinase</keyword>
<evidence type="ECO:0000259" key="17">
    <source>
        <dbReference type="PROSITE" id="PS50112"/>
    </source>
</evidence>
<name>A0A1F8DQ31_9BACT</name>
<dbReference type="GO" id="GO:0007234">
    <property type="term" value="P:osmosensory signaling via phosphorelay pathway"/>
    <property type="evidence" value="ECO:0007669"/>
    <property type="project" value="TreeGrafter"/>
</dbReference>
<dbReference type="CDD" id="cd00082">
    <property type="entry name" value="HisKA"/>
    <property type="match status" value="1"/>
</dbReference>
<evidence type="ECO:0000313" key="18">
    <source>
        <dbReference type="EMBL" id="OGM90516.1"/>
    </source>
</evidence>
<keyword evidence="5" id="KW-1003">Cell membrane</keyword>
<dbReference type="InterPro" id="IPR036890">
    <property type="entry name" value="HATPase_C_sf"/>
</dbReference>
<dbReference type="SMART" id="SM00091">
    <property type="entry name" value="PAS"/>
    <property type="match status" value="1"/>
</dbReference>
<dbReference type="SUPFAM" id="SSF55785">
    <property type="entry name" value="PYP-like sensor domain (PAS domain)"/>
    <property type="match status" value="1"/>
</dbReference>
<dbReference type="GO" id="GO:0000156">
    <property type="term" value="F:phosphorelay response regulator activity"/>
    <property type="evidence" value="ECO:0007669"/>
    <property type="project" value="TreeGrafter"/>
</dbReference>
<dbReference type="SUPFAM" id="SSF47384">
    <property type="entry name" value="Homodimeric domain of signal transducing histidine kinase"/>
    <property type="match status" value="1"/>
</dbReference>
<dbReference type="SMART" id="SM00388">
    <property type="entry name" value="HisKA"/>
    <property type="match status" value="1"/>
</dbReference>
<dbReference type="Pfam" id="PF00512">
    <property type="entry name" value="HisKA"/>
    <property type="match status" value="1"/>
</dbReference>
<evidence type="ECO:0000256" key="2">
    <source>
        <dbReference type="ARBA" id="ARBA00004141"/>
    </source>
</evidence>
<dbReference type="GO" id="GO:0000155">
    <property type="term" value="F:phosphorelay sensor kinase activity"/>
    <property type="evidence" value="ECO:0007669"/>
    <property type="project" value="InterPro"/>
</dbReference>
<dbReference type="Gene3D" id="3.30.565.10">
    <property type="entry name" value="Histidine kinase-like ATPase, C-terminal domain"/>
    <property type="match status" value="1"/>
</dbReference>
<dbReference type="InterPro" id="IPR004358">
    <property type="entry name" value="Sig_transdc_His_kin-like_C"/>
</dbReference>
<keyword evidence="9" id="KW-0547">Nucleotide-binding</keyword>
<keyword evidence="11" id="KW-0067">ATP-binding</keyword>
<feature type="domain" description="PAS" evidence="17">
    <location>
        <begin position="75"/>
        <end position="122"/>
    </location>
</feature>
<comment type="caution">
    <text evidence="18">The sequence shown here is derived from an EMBL/GenBank/DDBJ whole genome shotgun (WGS) entry which is preliminary data.</text>
</comment>
<dbReference type="PRINTS" id="PR00344">
    <property type="entry name" value="BCTRLSENSOR"/>
</dbReference>
<evidence type="ECO:0000313" key="19">
    <source>
        <dbReference type="Proteomes" id="UP000178798"/>
    </source>
</evidence>
<evidence type="ECO:0000256" key="1">
    <source>
        <dbReference type="ARBA" id="ARBA00000085"/>
    </source>
</evidence>
<organism evidence="18 19">
    <name type="scientific">Candidatus Wolfebacteria bacterium RIFCSPLOWO2_01_FULL_38_11</name>
    <dbReference type="NCBI Taxonomy" id="1802556"/>
    <lineage>
        <taxon>Bacteria</taxon>
        <taxon>Candidatus Wolfeibacteriota</taxon>
    </lineage>
</organism>
<reference evidence="18 19" key="1">
    <citation type="journal article" date="2016" name="Nat. Commun.">
        <title>Thousands of microbial genomes shed light on interconnected biogeochemical processes in an aquifer system.</title>
        <authorList>
            <person name="Anantharaman K."/>
            <person name="Brown C.T."/>
            <person name="Hug L.A."/>
            <person name="Sharon I."/>
            <person name="Castelle C.J."/>
            <person name="Probst A.J."/>
            <person name="Thomas B.C."/>
            <person name="Singh A."/>
            <person name="Wilkins M.J."/>
            <person name="Karaoz U."/>
            <person name="Brodie E.L."/>
            <person name="Williams K.H."/>
            <person name="Hubbard S.S."/>
            <person name="Banfield J.F."/>
        </authorList>
    </citation>
    <scope>NUCLEOTIDE SEQUENCE [LARGE SCALE GENOMIC DNA]</scope>
</reference>
<comment type="catalytic activity">
    <reaction evidence="1">
        <text>ATP + protein L-histidine = ADP + protein N-phospho-L-histidine.</text>
        <dbReference type="EC" id="2.7.13.3"/>
    </reaction>
</comment>
<evidence type="ECO:0000256" key="6">
    <source>
        <dbReference type="ARBA" id="ARBA00022553"/>
    </source>
</evidence>
<dbReference type="EC" id="2.7.13.3" evidence="4"/>
<gene>
    <name evidence="18" type="ORF">A2999_02065</name>
</gene>
<evidence type="ECO:0000256" key="11">
    <source>
        <dbReference type="ARBA" id="ARBA00022840"/>
    </source>
</evidence>
<keyword evidence="12 15" id="KW-1133">Transmembrane helix</keyword>
<dbReference type="InterPro" id="IPR013767">
    <property type="entry name" value="PAS_fold"/>
</dbReference>
<evidence type="ECO:0000256" key="13">
    <source>
        <dbReference type="ARBA" id="ARBA00023012"/>
    </source>
</evidence>
<dbReference type="EMBL" id="MGIQ01000019">
    <property type="protein sequence ID" value="OGM90516.1"/>
    <property type="molecule type" value="Genomic_DNA"/>
</dbReference>
<dbReference type="InterPro" id="IPR035965">
    <property type="entry name" value="PAS-like_dom_sf"/>
</dbReference>
<keyword evidence="8 15" id="KW-0812">Transmembrane</keyword>
<evidence type="ECO:0000256" key="10">
    <source>
        <dbReference type="ARBA" id="ARBA00022777"/>
    </source>
</evidence>
<dbReference type="GO" id="GO:0030295">
    <property type="term" value="F:protein kinase activator activity"/>
    <property type="evidence" value="ECO:0007669"/>
    <property type="project" value="TreeGrafter"/>
</dbReference>
<keyword evidence="7" id="KW-0808">Transferase</keyword>
<evidence type="ECO:0000256" key="5">
    <source>
        <dbReference type="ARBA" id="ARBA00022475"/>
    </source>
</evidence>
<feature type="transmembrane region" description="Helical" evidence="15">
    <location>
        <begin position="20"/>
        <end position="39"/>
    </location>
</feature>
<dbReference type="GO" id="GO:0005524">
    <property type="term" value="F:ATP binding"/>
    <property type="evidence" value="ECO:0007669"/>
    <property type="project" value="UniProtKB-KW"/>
</dbReference>
<evidence type="ECO:0000256" key="15">
    <source>
        <dbReference type="SAM" id="Phobius"/>
    </source>
</evidence>
<dbReference type="GO" id="GO:0006355">
    <property type="term" value="P:regulation of DNA-templated transcription"/>
    <property type="evidence" value="ECO:0007669"/>
    <property type="project" value="InterPro"/>
</dbReference>
<dbReference type="CDD" id="cd00075">
    <property type="entry name" value="HATPase"/>
    <property type="match status" value="1"/>
</dbReference>
<dbReference type="InterPro" id="IPR005467">
    <property type="entry name" value="His_kinase_dom"/>
</dbReference>
<dbReference type="Pfam" id="PF00989">
    <property type="entry name" value="PAS"/>
    <property type="match status" value="1"/>
</dbReference>
<dbReference type="Proteomes" id="UP000178798">
    <property type="component" value="Unassembled WGS sequence"/>
</dbReference>
<dbReference type="PROSITE" id="PS50109">
    <property type="entry name" value="HIS_KIN"/>
    <property type="match status" value="1"/>
</dbReference>
<dbReference type="FunFam" id="3.30.565.10:FF:000023">
    <property type="entry name" value="PAS domain-containing sensor histidine kinase"/>
    <property type="match status" value="1"/>
</dbReference>
<keyword evidence="6" id="KW-0597">Phosphoprotein</keyword>
<dbReference type="InterPro" id="IPR003661">
    <property type="entry name" value="HisK_dim/P_dom"/>
</dbReference>
<evidence type="ECO:0000256" key="9">
    <source>
        <dbReference type="ARBA" id="ARBA00022741"/>
    </source>
</evidence>